<proteinExistence type="predicted"/>
<keyword evidence="4" id="KW-1185">Reference proteome</keyword>
<feature type="chain" id="PRO_5045215898" evidence="2">
    <location>
        <begin position="26"/>
        <end position="94"/>
    </location>
</feature>
<accession>A0ABU9B6A3</accession>
<protein>
    <submittedName>
        <fullName evidence="3">Uncharacterized protein</fullName>
    </submittedName>
</protein>
<keyword evidence="2" id="KW-0732">Signal</keyword>
<dbReference type="Proteomes" id="UP001368500">
    <property type="component" value="Unassembled WGS sequence"/>
</dbReference>
<sequence length="94" mass="9281">MKTRTLAATVGIVALTVLGAVTAHGAETRLRSQAKAPSPTKAHAPSAATGLPNAGHLAAAALAARKDTDPTLNGSVQEPQLAASAAASRGPHEL</sequence>
<evidence type="ECO:0000256" key="1">
    <source>
        <dbReference type="SAM" id="MobiDB-lite"/>
    </source>
</evidence>
<evidence type="ECO:0000256" key="2">
    <source>
        <dbReference type="SAM" id="SignalP"/>
    </source>
</evidence>
<dbReference type="RefSeq" id="WP_341372339.1">
    <property type="nucleotide sequence ID" value="NZ_JBBUTF010000002.1"/>
</dbReference>
<organism evidence="3 4">
    <name type="scientific">Pseudaquabacterium rugosum</name>
    <dbReference type="NCBI Taxonomy" id="2984194"/>
    <lineage>
        <taxon>Bacteria</taxon>
        <taxon>Pseudomonadati</taxon>
        <taxon>Pseudomonadota</taxon>
        <taxon>Betaproteobacteria</taxon>
        <taxon>Burkholderiales</taxon>
        <taxon>Sphaerotilaceae</taxon>
        <taxon>Pseudaquabacterium</taxon>
    </lineage>
</organism>
<evidence type="ECO:0000313" key="3">
    <source>
        <dbReference type="EMBL" id="MEK8024557.1"/>
    </source>
</evidence>
<comment type="caution">
    <text evidence="3">The sequence shown here is derived from an EMBL/GenBank/DDBJ whole genome shotgun (WGS) entry which is preliminary data.</text>
</comment>
<feature type="region of interest" description="Disordered" evidence="1">
    <location>
        <begin position="28"/>
        <end position="52"/>
    </location>
</feature>
<feature type="signal peptide" evidence="2">
    <location>
        <begin position="1"/>
        <end position="25"/>
    </location>
</feature>
<reference evidence="3 4" key="1">
    <citation type="submission" date="2024-04" db="EMBL/GenBank/DDBJ databases">
        <title>Novel species of the genus Ideonella isolated from streams.</title>
        <authorList>
            <person name="Lu H."/>
        </authorList>
    </citation>
    <scope>NUCLEOTIDE SEQUENCE [LARGE SCALE GENOMIC DNA]</scope>
    <source>
        <strain evidence="3 4">BYS139W</strain>
    </source>
</reference>
<dbReference type="EMBL" id="JBBUTF010000002">
    <property type="protein sequence ID" value="MEK8024557.1"/>
    <property type="molecule type" value="Genomic_DNA"/>
</dbReference>
<gene>
    <name evidence="3" type="ORF">AACH11_01070</name>
</gene>
<evidence type="ECO:0000313" key="4">
    <source>
        <dbReference type="Proteomes" id="UP001368500"/>
    </source>
</evidence>
<name>A0ABU9B6A3_9BURK</name>
<feature type="region of interest" description="Disordered" evidence="1">
    <location>
        <begin position="65"/>
        <end position="94"/>
    </location>
</feature>